<dbReference type="HAMAP" id="MF_00075">
    <property type="entry name" value="IF_1"/>
    <property type="match status" value="1"/>
</dbReference>
<evidence type="ECO:0000256" key="2">
    <source>
        <dbReference type="ARBA" id="ARBA00022540"/>
    </source>
</evidence>
<evidence type="ECO:0000256" key="1">
    <source>
        <dbReference type="ARBA" id="ARBA00010939"/>
    </source>
</evidence>
<feature type="domain" description="S1-like" evidence="6">
    <location>
        <begin position="1"/>
        <end position="71"/>
    </location>
</feature>
<evidence type="ECO:0000256" key="5">
    <source>
        <dbReference type="NCBIfam" id="TIGR00008"/>
    </source>
</evidence>
<dbReference type="GO" id="GO:0043022">
    <property type="term" value="F:ribosome binding"/>
    <property type="evidence" value="ECO:0007669"/>
    <property type="project" value="UniProtKB-UniRule"/>
</dbReference>
<dbReference type="GO" id="GO:0005829">
    <property type="term" value="C:cytosol"/>
    <property type="evidence" value="ECO:0007669"/>
    <property type="project" value="TreeGrafter"/>
</dbReference>
<accession>A0A1G2PL53</accession>
<name>A0A1G2PL53_TERXR</name>
<reference evidence="7 8" key="1">
    <citation type="journal article" date="2016" name="Nat. Commun.">
        <title>Thousands of microbial genomes shed light on interconnected biogeochemical processes in an aquifer system.</title>
        <authorList>
            <person name="Anantharaman K."/>
            <person name="Brown C.T."/>
            <person name="Hug L.A."/>
            <person name="Sharon I."/>
            <person name="Castelle C.J."/>
            <person name="Probst A.J."/>
            <person name="Thomas B.C."/>
            <person name="Singh A."/>
            <person name="Wilkins M.J."/>
            <person name="Karaoz U."/>
            <person name="Brodie E.L."/>
            <person name="Williams K.H."/>
            <person name="Hubbard S.S."/>
            <person name="Banfield J.F."/>
        </authorList>
    </citation>
    <scope>NUCLEOTIDE SEQUENCE [LARGE SCALE GENOMIC DNA]</scope>
    <source>
        <strain evidence="8">RIFCSPHIGHO2_01_FULL_58_15</strain>
    </source>
</reference>
<keyword evidence="4" id="KW-0963">Cytoplasm</keyword>
<comment type="similarity">
    <text evidence="1 4">Belongs to the IF-1 family.</text>
</comment>
<dbReference type="Pfam" id="PF01176">
    <property type="entry name" value="eIF-1a"/>
    <property type="match status" value="1"/>
</dbReference>
<dbReference type="PROSITE" id="PS50832">
    <property type="entry name" value="S1_IF1_TYPE"/>
    <property type="match status" value="1"/>
</dbReference>
<evidence type="ECO:0000259" key="6">
    <source>
        <dbReference type="PROSITE" id="PS50832"/>
    </source>
</evidence>
<dbReference type="STRING" id="1802363.A2682_03035"/>
<dbReference type="PANTHER" id="PTHR33370:SF1">
    <property type="entry name" value="TRANSLATION INITIATION FACTOR IF-1, CHLOROPLASTIC"/>
    <property type="match status" value="1"/>
</dbReference>
<comment type="subcellular location">
    <subcellularLocation>
        <location evidence="4">Cytoplasm</location>
    </subcellularLocation>
</comment>
<dbReference type="EMBL" id="MHST01000021">
    <property type="protein sequence ID" value="OHA48381.1"/>
    <property type="molecule type" value="Genomic_DNA"/>
</dbReference>
<dbReference type="InterPro" id="IPR004368">
    <property type="entry name" value="TIF_IF1"/>
</dbReference>
<keyword evidence="2 4" id="KW-0396">Initiation factor</keyword>
<comment type="function">
    <text evidence="4">One of the essential components for the initiation of protein synthesis. Stabilizes the binding of IF-2 and IF-3 on the 30S subunit to which N-formylmethionyl-tRNA(fMet) subsequently binds. Helps modulate mRNA selection, yielding the 30S pre-initiation complex (PIC). Upon addition of the 50S ribosomal subunit IF-1, IF-2 and IF-3 are released leaving the mature 70S translation initiation complex.</text>
</comment>
<keyword evidence="4" id="KW-0694">RNA-binding</keyword>
<protein>
    <recommendedName>
        <fullName evidence="4 5">Translation initiation factor IF-1</fullName>
    </recommendedName>
</protein>
<keyword evidence="3 4" id="KW-0648">Protein biosynthesis</keyword>
<proteinExistence type="inferred from homology"/>
<sequence length="71" mass="8268">MNPRNVVRKEGLILETLPGATFRVRFENDELCLAHLSGKMRVHRIRLVPGDRVIVELASENDRRGRIVYRK</sequence>
<dbReference type="NCBIfam" id="TIGR00008">
    <property type="entry name" value="infA"/>
    <property type="match status" value="1"/>
</dbReference>
<dbReference type="SUPFAM" id="SSF50249">
    <property type="entry name" value="Nucleic acid-binding proteins"/>
    <property type="match status" value="1"/>
</dbReference>
<organism evidence="7 8">
    <name type="scientific">Terrybacteria sp. (strain RIFCSPHIGHO2_01_FULL_58_15)</name>
    <dbReference type="NCBI Taxonomy" id="1802363"/>
    <lineage>
        <taxon>Bacteria</taxon>
        <taxon>Candidatus Terryibacteriota</taxon>
    </lineage>
</organism>
<comment type="subunit">
    <text evidence="4">Component of the 30S ribosomal translation pre-initiation complex which assembles on the 30S ribosome in the order IF-2 and IF-3, IF-1 and N-formylmethionyl-tRNA(fMet); mRNA recruitment can occur at any time during PIC assembly.</text>
</comment>
<dbReference type="GO" id="GO:0019843">
    <property type="term" value="F:rRNA binding"/>
    <property type="evidence" value="ECO:0007669"/>
    <property type="project" value="UniProtKB-UniRule"/>
</dbReference>
<dbReference type="InterPro" id="IPR006196">
    <property type="entry name" value="RNA-binding_domain_S1_IF1"/>
</dbReference>
<dbReference type="Gene3D" id="2.40.50.140">
    <property type="entry name" value="Nucleic acid-binding proteins"/>
    <property type="match status" value="1"/>
</dbReference>
<evidence type="ECO:0000256" key="3">
    <source>
        <dbReference type="ARBA" id="ARBA00022917"/>
    </source>
</evidence>
<dbReference type="PANTHER" id="PTHR33370">
    <property type="entry name" value="TRANSLATION INITIATION FACTOR IF-1, CHLOROPLASTIC"/>
    <property type="match status" value="1"/>
</dbReference>
<dbReference type="AlphaFoldDB" id="A0A1G2PL53"/>
<evidence type="ECO:0000313" key="8">
    <source>
        <dbReference type="Proteomes" id="UP000178690"/>
    </source>
</evidence>
<gene>
    <name evidence="4" type="primary">infA</name>
    <name evidence="7" type="ORF">A2682_03035</name>
</gene>
<comment type="caution">
    <text evidence="7">The sequence shown here is derived from an EMBL/GenBank/DDBJ whole genome shotgun (WGS) entry which is preliminary data.</text>
</comment>
<dbReference type="GO" id="GO:0003743">
    <property type="term" value="F:translation initiation factor activity"/>
    <property type="evidence" value="ECO:0007669"/>
    <property type="project" value="UniProtKB-UniRule"/>
</dbReference>
<evidence type="ECO:0000313" key="7">
    <source>
        <dbReference type="EMBL" id="OHA48381.1"/>
    </source>
</evidence>
<dbReference type="InterPro" id="IPR012340">
    <property type="entry name" value="NA-bd_OB-fold"/>
</dbReference>
<dbReference type="Proteomes" id="UP000178690">
    <property type="component" value="Unassembled WGS sequence"/>
</dbReference>
<keyword evidence="4" id="KW-0699">rRNA-binding</keyword>
<evidence type="ECO:0000256" key="4">
    <source>
        <dbReference type="HAMAP-Rule" id="MF_00075"/>
    </source>
</evidence>